<name>A0A3F2RT02_9STRA</name>
<dbReference type="SUPFAM" id="SSF52266">
    <property type="entry name" value="SGNH hydrolase"/>
    <property type="match status" value="2"/>
</dbReference>
<dbReference type="EMBL" id="MBAD02000649">
    <property type="protein sequence ID" value="RLN64681.1"/>
    <property type="molecule type" value="Genomic_DNA"/>
</dbReference>
<evidence type="ECO:0000313" key="4">
    <source>
        <dbReference type="Proteomes" id="UP000277300"/>
    </source>
</evidence>
<reference evidence="4 5" key="1">
    <citation type="submission" date="2018-07" db="EMBL/GenBank/DDBJ databases">
        <title>Genome sequencing of oomycete isolates from Chile give support for New Zealand origin for Phytophthora kernoviae and make available the first Nothophytophthora sp. genome.</title>
        <authorList>
            <person name="Studholme D.J."/>
            <person name="Sanfuentes E."/>
            <person name="Panda P."/>
            <person name="Hill R."/>
            <person name="Sambles C."/>
            <person name="Grant M."/>
            <person name="Williams N.M."/>
            <person name="Mcdougal R.L."/>
        </authorList>
    </citation>
    <scope>NUCLEOTIDE SEQUENCE [LARGE SCALE GENOMIC DNA]</scope>
    <source>
        <strain evidence="2">Chile6</strain>
        <strain evidence="3">Chile7</strain>
    </source>
</reference>
<evidence type="ECO:0000313" key="5">
    <source>
        <dbReference type="Proteomes" id="UP000284657"/>
    </source>
</evidence>
<dbReference type="Proteomes" id="UP000284657">
    <property type="component" value="Unassembled WGS sequence"/>
</dbReference>
<dbReference type="PANTHER" id="PTHR14209:SF19">
    <property type="entry name" value="ISOAMYL ACETATE-HYDROLYZING ESTERASE 1 HOMOLOG"/>
    <property type="match status" value="1"/>
</dbReference>
<dbReference type="PANTHER" id="PTHR14209">
    <property type="entry name" value="ISOAMYL ACETATE-HYDROLYZING ESTERASE 1"/>
    <property type="match status" value="1"/>
</dbReference>
<dbReference type="InterPro" id="IPR036514">
    <property type="entry name" value="SGNH_hydro_sf"/>
</dbReference>
<accession>A0A3F2RT02</accession>
<dbReference type="CDD" id="cd01838">
    <property type="entry name" value="Isoamyl_acetate_hydrolase_like"/>
    <property type="match status" value="1"/>
</dbReference>
<evidence type="ECO:0000313" key="2">
    <source>
        <dbReference type="EMBL" id="RLN63686.1"/>
    </source>
</evidence>
<dbReference type="AlphaFoldDB" id="A0A3F2RT02"/>
<dbReference type="Pfam" id="PF13472">
    <property type="entry name" value="Lipase_GDSL_2"/>
    <property type="match status" value="1"/>
</dbReference>
<sequence length="276" mass="30469">MLYTLSTDRHELRELCYHTVDGDTATASSDFLVGDSLTERGSDPDSAGWVSLMLHRYNRSTDIVPRGLSGYNTKWFIEFALPSIEQELSESVRSPNLITLWLGTNDAALPDGDVVKQHVPLAEYTANLTKIVRAFQLNAPSAKILLITPPHVDDTVRQSRSSTNQAERTNAVAGEYARACADVARELELNVLDMYSYFNALPESDRNACLNDGLHFAVKTFVGGPTQIRPVLFLVGDSLTENGVDPDKAGWAALLRNHFRRSADILPRGLSGYNTK</sequence>
<dbReference type="InterPro" id="IPR045136">
    <property type="entry name" value="Iah1-like"/>
</dbReference>
<evidence type="ECO:0000313" key="3">
    <source>
        <dbReference type="EMBL" id="RLN64681.1"/>
    </source>
</evidence>
<proteinExistence type="predicted"/>
<organism evidence="2 4">
    <name type="scientific">Phytophthora kernoviae</name>
    <dbReference type="NCBI Taxonomy" id="325452"/>
    <lineage>
        <taxon>Eukaryota</taxon>
        <taxon>Sar</taxon>
        <taxon>Stramenopiles</taxon>
        <taxon>Oomycota</taxon>
        <taxon>Peronosporomycetes</taxon>
        <taxon>Peronosporales</taxon>
        <taxon>Peronosporaceae</taxon>
        <taxon>Phytophthora</taxon>
    </lineage>
</organism>
<gene>
    <name evidence="3" type="ORF">BBJ29_005657</name>
    <name evidence="2" type="ORF">BBP00_00003940</name>
</gene>
<evidence type="ECO:0000259" key="1">
    <source>
        <dbReference type="Pfam" id="PF13472"/>
    </source>
</evidence>
<dbReference type="OrthoDB" id="671439at2759"/>
<dbReference type="Proteomes" id="UP000277300">
    <property type="component" value="Unassembled WGS sequence"/>
</dbReference>
<comment type="caution">
    <text evidence="2">The sequence shown here is derived from an EMBL/GenBank/DDBJ whole genome shotgun (WGS) entry which is preliminary data.</text>
</comment>
<dbReference type="Gene3D" id="3.40.50.1110">
    <property type="entry name" value="SGNH hydrolase"/>
    <property type="match status" value="2"/>
</dbReference>
<protein>
    <recommendedName>
        <fullName evidence="1">SGNH hydrolase-type esterase domain-containing protein</fullName>
    </recommendedName>
</protein>
<dbReference type="EMBL" id="MBDO02000090">
    <property type="protein sequence ID" value="RLN63686.1"/>
    <property type="molecule type" value="Genomic_DNA"/>
</dbReference>
<dbReference type="InterPro" id="IPR013830">
    <property type="entry name" value="SGNH_hydro"/>
</dbReference>
<feature type="domain" description="SGNH hydrolase-type esterase" evidence="1">
    <location>
        <begin position="33"/>
        <end position="216"/>
    </location>
</feature>